<keyword evidence="3" id="KW-1003">Cell membrane</keyword>
<dbReference type="RefSeq" id="WP_184340159.1">
    <property type="nucleotide sequence ID" value="NZ_JACHIG010000005.1"/>
</dbReference>
<proteinExistence type="inferred from homology"/>
<sequence>MPTFVYSAQGPSGVITGELSASDRSEAFALLGKKKIQPFKLEAAGEMKTAAGSSAKARQTAASVPETISGPIKLKLPQVVLFIEELADLVGAGIQLEPALATMERRRELSGIKTLATVLRGKVRDGMAFSKAIAATSPSFGRLFCALVSAGEASGSLSIVLKRQAQYMRSLQALKSKVLSALMYPAFLIVAAVAVTLLFVVYLIPKLTEMLDSTGGSLPMAAQIILRFSDAFKSYWWMVLLGGTAAFILVKAWISRPESAIPWARFKLRLPLFGSIFRARFYVQFLETMANLLGNGLTMVQAMQLTHEATDNPHLRREFEGVMRHVAEGVALSRALDRSGQFPPLLIDMVNVGEQTGDMSGALSRAAERFDRELGKKIDTLAALIQPVIVCLMAGMVGTMAYLMMTTIFQTISSINK</sequence>
<dbReference type="PRINTS" id="PR00812">
    <property type="entry name" value="BCTERIALGSPF"/>
</dbReference>
<protein>
    <submittedName>
        <fullName evidence="9">Type II secretory pathway component PulF</fullName>
    </submittedName>
</protein>
<feature type="transmembrane region" description="Helical" evidence="7">
    <location>
        <begin position="235"/>
        <end position="254"/>
    </location>
</feature>
<keyword evidence="6 7" id="KW-0472">Membrane</keyword>
<keyword evidence="4 7" id="KW-0812">Transmembrane</keyword>
<feature type="transmembrane region" description="Helical" evidence="7">
    <location>
        <begin position="182"/>
        <end position="204"/>
    </location>
</feature>
<dbReference type="Pfam" id="PF00482">
    <property type="entry name" value="T2SSF"/>
    <property type="match status" value="2"/>
</dbReference>
<dbReference type="AlphaFoldDB" id="A0A7W7YBU7"/>
<accession>A0A7W7YBU7</accession>
<gene>
    <name evidence="9" type="ORF">HNQ65_002832</name>
</gene>
<feature type="domain" description="Type II secretion system protein GspF" evidence="8">
    <location>
        <begin position="82"/>
        <end position="205"/>
    </location>
</feature>
<evidence type="ECO:0000256" key="4">
    <source>
        <dbReference type="ARBA" id="ARBA00022692"/>
    </source>
</evidence>
<feature type="domain" description="Type II secretion system protein GspF" evidence="8">
    <location>
        <begin position="285"/>
        <end position="406"/>
    </location>
</feature>
<reference evidence="9 10" key="1">
    <citation type="submission" date="2020-08" db="EMBL/GenBank/DDBJ databases">
        <title>Genomic Encyclopedia of Type Strains, Phase IV (KMG-IV): sequencing the most valuable type-strain genomes for metagenomic binning, comparative biology and taxonomic classification.</title>
        <authorList>
            <person name="Goeker M."/>
        </authorList>
    </citation>
    <scope>NUCLEOTIDE SEQUENCE [LARGE SCALE GENOMIC DNA]</scope>
    <source>
        <strain evidence="9 10">DSM 12252</strain>
    </source>
</reference>
<evidence type="ECO:0000256" key="1">
    <source>
        <dbReference type="ARBA" id="ARBA00004651"/>
    </source>
</evidence>
<keyword evidence="10" id="KW-1185">Reference proteome</keyword>
<comment type="similarity">
    <text evidence="2">Belongs to the GSP F family.</text>
</comment>
<evidence type="ECO:0000313" key="9">
    <source>
        <dbReference type="EMBL" id="MBB5033249.1"/>
    </source>
</evidence>
<feature type="transmembrane region" description="Helical" evidence="7">
    <location>
        <begin position="140"/>
        <end position="161"/>
    </location>
</feature>
<dbReference type="Gene3D" id="1.20.81.30">
    <property type="entry name" value="Type II secretion system (T2SS), domain F"/>
    <property type="match status" value="2"/>
</dbReference>
<dbReference type="InterPro" id="IPR042094">
    <property type="entry name" value="T2SS_GspF_sf"/>
</dbReference>
<dbReference type="Proteomes" id="UP000590740">
    <property type="component" value="Unassembled WGS sequence"/>
</dbReference>
<name>A0A7W7YBU7_9BACT</name>
<dbReference type="InterPro" id="IPR003004">
    <property type="entry name" value="GspF/PilC"/>
</dbReference>
<feature type="transmembrane region" description="Helical" evidence="7">
    <location>
        <begin position="381"/>
        <end position="405"/>
    </location>
</feature>
<dbReference type="GO" id="GO:0005886">
    <property type="term" value="C:plasma membrane"/>
    <property type="evidence" value="ECO:0007669"/>
    <property type="project" value="UniProtKB-SubCell"/>
</dbReference>
<comment type="subcellular location">
    <subcellularLocation>
        <location evidence="1">Cell membrane</location>
        <topology evidence="1">Multi-pass membrane protein</topology>
    </subcellularLocation>
</comment>
<evidence type="ECO:0000313" key="10">
    <source>
        <dbReference type="Proteomes" id="UP000590740"/>
    </source>
</evidence>
<keyword evidence="5 7" id="KW-1133">Transmembrane helix</keyword>
<dbReference type="PANTHER" id="PTHR30012:SF0">
    <property type="entry name" value="TYPE II SECRETION SYSTEM PROTEIN F-RELATED"/>
    <property type="match status" value="1"/>
</dbReference>
<evidence type="ECO:0000256" key="6">
    <source>
        <dbReference type="ARBA" id="ARBA00023136"/>
    </source>
</evidence>
<comment type="caution">
    <text evidence="9">The sequence shown here is derived from an EMBL/GenBank/DDBJ whole genome shotgun (WGS) entry which is preliminary data.</text>
</comment>
<evidence type="ECO:0000256" key="2">
    <source>
        <dbReference type="ARBA" id="ARBA00005745"/>
    </source>
</evidence>
<evidence type="ECO:0000256" key="5">
    <source>
        <dbReference type="ARBA" id="ARBA00022989"/>
    </source>
</evidence>
<evidence type="ECO:0000256" key="7">
    <source>
        <dbReference type="SAM" id="Phobius"/>
    </source>
</evidence>
<dbReference type="InterPro" id="IPR018076">
    <property type="entry name" value="T2SS_GspF_dom"/>
</dbReference>
<organism evidence="9 10">
    <name type="scientific">Prosthecobacter vanneervenii</name>
    <dbReference type="NCBI Taxonomy" id="48466"/>
    <lineage>
        <taxon>Bacteria</taxon>
        <taxon>Pseudomonadati</taxon>
        <taxon>Verrucomicrobiota</taxon>
        <taxon>Verrucomicrobiia</taxon>
        <taxon>Verrucomicrobiales</taxon>
        <taxon>Verrucomicrobiaceae</taxon>
        <taxon>Prosthecobacter</taxon>
    </lineage>
</organism>
<dbReference type="PANTHER" id="PTHR30012">
    <property type="entry name" value="GENERAL SECRETION PATHWAY PROTEIN"/>
    <property type="match status" value="1"/>
</dbReference>
<evidence type="ECO:0000256" key="3">
    <source>
        <dbReference type="ARBA" id="ARBA00022475"/>
    </source>
</evidence>
<dbReference type="EMBL" id="JACHIG010000005">
    <property type="protein sequence ID" value="MBB5033249.1"/>
    <property type="molecule type" value="Genomic_DNA"/>
</dbReference>
<evidence type="ECO:0000259" key="8">
    <source>
        <dbReference type="Pfam" id="PF00482"/>
    </source>
</evidence>